<gene>
    <name evidence="5" type="ORF">JX265_013599</name>
</gene>
<evidence type="ECO:0000313" key="5">
    <source>
        <dbReference type="EMBL" id="KAI1849593.1"/>
    </source>
</evidence>
<dbReference type="InterPro" id="IPR029044">
    <property type="entry name" value="Nucleotide-diphossugar_trans"/>
</dbReference>
<feature type="domain" description="Glycosyltransferase 2-like" evidence="3">
    <location>
        <begin position="704"/>
        <end position="913"/>
    </location>
</feature>
<dbReference type="PANTHER" id="PTHR35408:SF2">
    <property type="entry name" value="GLYCOSYLTRANSFERASE 2-LIKE DOMAIN-CONTAINING PROTEIN"/>
    <property type="match status" value="1"/>
</dbReference>
<feature type="compositionally biased region" description="Polar residues" evidence="1">
    <location>
        <begin position="138"/>
        <end position="153"/>
    </location>
</feature>
<feature type="transmembrane region" description="Helical" evidence="2">
    <location>
        <begin position="900"/>
        <end position="922"/>
    </location>
</feature>
<dbReference type="Pfam" id="PF13632">
    <property type="entry name" value="Glyco_trans_2_3"/>
    <property type="match status" value="1"/>
</dbReference>
<evidence type="ECO:0000259" key="3">
    <source>
        <dbReference type="Pfam" id="PF13632"/>
    </source>
</evidence>
<keyword evidence="2" id="KW-1133">Transmembrane helix</keyword>
<organism evidence="5 6">
    <name type="scientific">Neoarthrinium moseri</name>
    <dbReference type="NCBI Taxonomy" id="1658444"/>
    <lineage>
        <taxon>Eukaryota</taxon>
        <taxon>Fungi</taxon>
        <taxon>Dikarya</taxon>
        <taxon>Ascomycota</taxon>
        <taxon>Pezizomycotina</taxon>
        <taxon>Sordariomycetes</taxon>
        <taxon>Xylariomycetidae</taxon>
        <taxon>Amphisphaeriales</taxon>
        <taxon>Apiosporaceae</taxon>
        <taxon>Neoarthrinium</taxon>
    </lineage>
</organism>
<dbReference type="InterPro" id="IPR001173">
    <property type="entry name" value="Glyco_trans_2-like"/>
</dbReference>
<feature type="compositionally biased region" description="Polar residues" evidence="1">
    <location>
        <begin position="160"/>
        <end position="179"/>
    </location>
</feature>
<evidence type="ECO:0000256" key="2">
    <source>
        <dbReference type="SAM" id="Phobius"/>
    </source>
</evidence>
<sequence>MPDRSREFVDSGLRSNRDLAAKGLLQELSKRAEDEIWLESLSAWTDEFSNTLSVWLDPDAMDLSHESSQSPGHGSRPLRHMVLDLLDRQESQEEFLGCIYLSKVITEPSIVLKMTTNDTRNLSQQLVKTQFVEADAVSLQSRASHRSSGQPSRHSMPRRPTSTYKRNHSDYGSYSSTPQRMSKWSTVDLSRVGDPVTMAKMIARRATLLGWFDEASNDVDDDSSYACVALKDSQGQYALMPQDTASPLVSAIQTIDEPAVMSMISEITSKVVAEITPEQKYLLVESTGARIPVVAALGDVFVGLAHTSSACIVLKEKLVLLWSHEPDFLLNTAHEVERQLVELSGVSGESGDPTPHFSANQSEFEKANDTTATPSVVRGGLDEKNEIYMKAVALEEGEEDEGADVEANQAPRPAARLHAIKISLAIMLVIITQSLGVSKLLNQYWWDGHWSRFGLVVTIPPLALFSLFFFIVLVTSVFQLFLPASVCLQNTKYHSAIKPNPKRHKDYQLPHITVQMPVYKEGLKGVIVPTMVSVMKAIQHYEEQGGTASVFVNDDGMQCIKPELAEARKQYYRENGIGYTARLPNCKSNSKGGLSWPWSQKSENTQELGDLKDLSPQEMSNRLQFQRKGKFKKASNMNYGLAFSIRVEDELHRLQRLECERRGCTDEDLTADDDDELYVQALDNMIAADQGRTWAEGNIRIGELILIIDCDTRVPEDSLLYGALEMHESPEVAIVQHGSGVMQVVHNMFENGITYFTNIVYTAIKYGVGTGDVSPFVGHNAFLRWKAIQSIGFVDPTDGQQKWWSDAHVSEDFDISLRLQMQGMTIRLATYHNGGFKEGVSLTLYDELTRWEKYAYGCNELVFHPFYQWIYKGPVTRLFLRFLWSNIPITSKVTITAYIFTYYAIASGMVLTAVNYIVIGLFPDDVDHLYQPSWGIWCSLVVVFNLFGSVAFSMARHQLKEETFWRAILEAIKWLPFLVIYFGGISLNCAKALLCHAFSINIEWASTAKEMGPTGFYIGMEQMVKKFKWTWVICLLLAAMMIYFAVGAPWGWTIHPGTDSTATIAIVPLAIQICSAAFLPFFLGLN</sequence>
<evidence type="ECO:0008006" key="7">
    <source>
        <dbReference type="Google" id="ProtNLM"/>
    </source>
</evidence>
<feature type="transmembrane region" description="Helical" evidence="2">
    <location>
        <begin position="453"/>
        <end position="482"/>
    </location>
</feature>
<dbReference type="OrthoDB" id="38531at2759"/>
<dbReference type="AlphaFoldDB" id="A0A9P9W8B3"/>
<dbReference type="InterPro" id="IPR057688">
    <property type="entry name" value="DUF7928"/>
</dbReference>
<feature type="domain" description="DUF7928" evidence="4">
    <location>
        <begin position="197"/>
        <end position="343"/>
    </location>
</feature>
<name>A0A9P9W8B3_9PEZI</name>
<feature type="transmembrane region" description="Helical" evidence="2">
    <location>
        <begin position="1064"/>
        <end position="1085"/>
    </location>
</feature>
<keyword evidence="6" id="KW-1185">Reference proteome</keyword>
<accession>A0A9P9W8B3</accession>
<evidence type="ECO:0000259" key="4">
    <source>
        <dbReference type="Pfam" id="PF25550"/>
    </source>
</evidence>
<dbReference type="PANTHER" id="PTHR35408">
    <property type="entry name" value="CHROMOSOME 15, WHOLE GENOME SHOTGUN SEQUENCE"/>
    <property type="match status" value="1"/>
</dbReference>
<evidence type="ECO:0000256" key="1">
    <source>
        <dbReference type="SAM" id="MobiDB-lite"/>
    </source>
</evidence>
<dbReference type="Pfam" id="PF25550">
    <property type="entry name" value="DUF7928"/>
    <property type="match status" value="1"/>
</dbReference>
<keyword evidence="2" id="KW-0812">Transmembrane</keyword>
<feature type="region of interest" description="Disordered" evidence="1">
    <location>
        <begin position="138"/>
        <end position="179"/>
    </location>
</feature>
<reference evidence="5" key="1">
    <citation type="submission" date="2021-03" db="EMBL/GenBank/DDBJ databases">
        <title>Revisited historic fungal species revealed as producer of novel bioactive compounds through whole genome sequencing and comparative genomics.</title>
        <authorList>
            <person name="Vignolle G.A."/>
            <person name="Hochenegger N."/>
            <person name="Mach R.L."/>
            <person name="Mach-Aigner A.R."/>
            <person name="Javad Rahimi M."/>
            <person name="Salim K.A."/>
            <person name="Chan C.M."/>
            <person name="Lim L.B.L."/>
            <person name="Cai F."/>
            <person name="Druzhinina I.S."/>
            <person name="U'Ren J.M."/>
            <person name="Derntl C."/>
        </authorList>
    </citation>
    <scope>NUCLEOTIDE SEQUENCE</scope>
    <source>
        <strain evidence="5">TUCIM 5799</strain>
    </source>
</reference>
<feature type="transmembrane region" description="Helical" evidence="2">
    <location>
        <begin position="934"/>
        <end position="954"/>
    </location>
</feature>
<protein>
    <recommendedName>
        <fullName evidence="7">Glycosyltransferase 2-like domain-containing protein</fullName>
    </recommendedName>
</protein>
<dbReference type="Gene3D" id="3.90.550.10">
    <property type="entry name" value="Spore Coat Polysaccharide Biosynthesis Protein SpsA, Chain A"/>
    <property type="match status" value="1"/>
</dbReference>
<dbReference type="SUPFAM" id="SSF53448">
    <property type="entry name" value="Nucleotide-diphospho-sugar transferases"/>
    <property type="match status" value="1"/>
</dbReference>
<dbReference type="Proteomes" id="UP000829685">
    <property type="component" value="Unassembled WGS sequence"/>
</dbReference>
<keyword evidence="2" id="KW-0472">Membrane</keyword>
<proteinExistence type="predicted"/>
<comment type="caution">
    <text evidence="5">The sequence shown here is derived from an EMBL/GenBank/DDBJ whole genome shotgun (WGS) entry which is preliminary data.</text>
</comment>
<feature type="transmembrane region" description="Helical" evidence="2">
    <location>
        <begin position="974"/>
        <end position="994"/>
    </location>
</feature>
<dbReference type="EMBL" id="JAFIMR010000075">
    <property type="protein sequence ID" value="KAI1849593.1"/>
    <property type="molecule type" value="Genomic_DNA"/>
</dbReference>
<feature type="transmembrane region" description="Helical" evidence="2">
    <location>
        <begin position="1029"/>
        <end position="1052"/>
    </location>
</feature>
<feature type="transmembrane region" description="Helical" evidence="2">
    <location>
        <begin position="422"/>
        <end position="441"/>
    </location>
</feature>
<evidence type="ECO:0000313" key="6">
    <source>
        <dbReference type="Proteomes" id="UP000829685"/>
    </source>
</evidence>